<evidence type="ECO:0000313" key="1">
    <source>
        <dbReference type="EMBL" id="MBW4660639.1"/>
    </source>
</evidence>
<comment type="caution">
    <text evidence="1">The sequence shown here is derived from an EMBL/GenBank/DDBJ whole genome shotgun (WGS) entry which is preliminary data.</text>
</comment>
<proteinExistence type="predicted"/>
<gene>
    <name evidence="1" type="ORF">KME15_18355</name>
</gene>
<reference evidence="1" key="2">
    <citation type="journal article" date="2022" name="Microbiol. Resour. Announc.">
        <title>Metagenome Sequencing to Explore Phylogenomics of Terrestrial Cyanobacteria.</title>
        <authorList>
            <person name="Ward R.D."/>
            <person name="Stajich J.E."/>
            <person name="Johansen J.R."/>
            <person name="Huntemann M."/>
            <person name="Clum A."/>
            <person name="Foster B."/>
            <person name="Foster B."/>
            <person name="Roux S."/>
            <person name="Palaniappan K."/>
            <person name="Varghese N."/>
            <person name="Mukherjee S."/>
            <person name="Reddy T.B.K."/>
            <person name="Daum C."/>
            <person name="Copeland A."/>
            <person name="Chen I.A."/>
            <person name="Ivanova N.N."/>
            <person name="Kyrpides N.C."/>
            <person name="Shapiro N."/>
            <person name="Eloe-Fadrosh E.A."/>
            <person name="Pietrasiak N."/>
        </authorList>
    </citation>
    <scope>NUCLEOTIDE SEQUENCE</scope>
    <source>
        <strain evidence="1">UHER 2000/2452</strain>
    </source>
</reference>
<dbReference type="Proteomes" id="UP000757435">
    <property type="component" value="Unassembled WGS sequence"/>
</dbReference>
<name>A0A951QEV3_9CYAN</name>
<protein>
    <submittedName>
        <fullName evidence="1">Uncharacterized protein</fullName>
    </submittedName>
</protein>
<sequence length="64" mass="7356">MNTQLVNSLVQIIGSLTDEECQLLDSQLDRKKNWQPDFFEDAIGSWSGEPLVRSEQSESEVREE</sequence>
<reference evidence="1" key="1">
    <citation type="submission" date="2021-05" db="EMBL/GenBank/DDBJ databases">
        <authorList>
            <person name="Pietrasiak N."/>
            <person name="Ward R."/>
            <person name="Stajich J.E."/>
            <person name="Kurbessoian T."/>
        </authorList>
    </citation>
    <scope>NUCLEOTIDE SEQUENCE</scope>
    <source>
        <strain evidence="1">UHER 2000/2452</strain>
    </source>
</reference>
<evidence type="ECO:0000313" key="2">
    <source>
        <dbReference type="Proteomes" id="UP000757435"/>
    </source>
</evidence>
<organism evidence="1 2">
    <name type="scientific">Drouetiella hepatica Uher 2000/2452</name>
    <dbReference type="NCBI Taxonomy" id="904376"/>
    <lineage>
        <taxon>Bacteria</taxon>
        <taxon>Bacillati</taxon>
        <taxon>Cyanobacteriota</taxon>
        <taxon>Cyanophyceae</taxon>
        <taxon>Oculatellales</taxon>
        <taxon>Oculatellaceae</taxon>
        <taxon>Drouetiella</taxon>
    </lineage>
</organism>
<dbReference type="AlphaFoldDB" id="A0A951QEV3"/>
<dbReference type="EMBL" id="JAHHHD010000023">
    <property type="protein sequence ID" value="MBW4660639.1"/>
    <property type="molecule type" value="Genomic_DNA"/>
</dbReference>
<accession>A0A951QEV3</accession>